<name>A0A1D8NRN0_9BURK</name>
<protein>
    <submittedName>
        <fullName evidence="1">Uncharacterized protein</fullName>
    </submittedName>
</protein>
<accession>A0A1D8NRN0</accession>
<organism evidence="1 2">
    <name type="scientific">Hydrogenophaga crassostreae</name>
    <dbReference type="NCBI Taxonomy" id="1763535"/>
    <lineage>
        <taxon>Bacteria</taxon>
        <taxon>Pseudomonadati</taxon>
        <taxon>Pseudomonadota</taxon>
        <taxon>Betaproteobacteria</taxon>
        <taxon>Burkholderiales</taxon>
        <taxon>Comamonadaceae</taxon>
        <taxon>Hydrogenophaga</taxon>
    </lineage>
</organism>
<gene>
    <name evidence="1" type="ORF">LPB072_01620</name>
</gene>
<dbReference type="Proteomes" id="UP000185680">
    <property type="component" value="Chromosome"/>
</dbReference>
<evidence type="ECO:0000313" key="1">
    <source>
        <dbReference type="EMBL" id="AOW11748.1"/>
    </source>
</evidence>
<reference evidence="1 2" key="1">
    <citation type="submission" date="2016-10" db="EMBL/GenBank/DDBJ databases">
        <title>Hydorgenophaga sp. LPB0072 isolated from gastropod.</title>
        <authorList>
            <person name="Kim E."/>
            <person name="Yi H."/>
        </authorList>
    </citation>
    <scope>NUCLEOTIDE SEQUENCE [LARGE SCALE GENOMIC DNA]</scope>
    <source>
        <strain evidence="1 2">LPB0072</strain>
    </source>
</reference>
<dbReference type="EMBL" id="CP017476">
    <property type="protein sequence ID" value="AOW11748.1"/>
    <property type="molecule type" value="Genomic_DNA"/>
</dbReference>
<dbReference type="AlphaFoldDB" id="A0A1D8NRN0"/>
<proteinExistence type="predicted"/>
<evidence type="ECO:0000313" key="2">
    <source>
        <dbReference type="Proteomes" id="UP000185680"/>
    </source>
</evidence>
<dbReference type="KEGG" id="hyl:LPB072_01620"/>
<sequence>MFKGNCFYVNASSGVDHSSTNFFPVAAAKFEERKDFYISTGKALEKWRSSILATNEAFIFSLKKSGCL</sequence>